<name>A0AAV3Y591_9GAST</name>
<organism evidence="2 3">
    <name type="scientific">Plakobranchus ocellatus</name>
    <dbReference type="NCBI Taxonomy" id="259542"/>
    <lineage>
        <taxon>Eukaryota</taxon>
        <taxon>Metazoa</taxon>
        <taxon>Spiralia</taxon>
        <taxon>Lophotrochozoa</taxon>
        <taxon>Mollusca</taxon>
        <taxon>Gastropoda</taxon>
        <taxon>Heterobranchia</taxon>
        <taxon>Euthyneura</taxon>
        <taxon>Panpulmonata</taxon>
        <taxon>Sacoglossa</taxon>
        <taxon>Placobranchoidea</taxon>
        <taxon>Plakobranchidae</taxon>
        <taxon>Plakobranchus</taxon>
    </lineage>
</organism>
<comment type="caution">
    <text evidence="2">The sequence shown here is derived from an EMBL/GenBank/DDBJ whole genome shotgun (WGS) entry which is preliminary data.</text>
</comment>
<keyword evidence="3" id="KW-1185">Reference proteome</keyword>
<evidence type="ECO:0000313" key="2">
    <source>
        <dbReference type="EMBL" id="GFN78360.1"/>
    </source>
</evidence>
<evidence type="ECO:0000256" key="1">
    <source>
        <dbReference type="SAM" id="MobiDB-lite"/>
    </source>
</evidence>
<dbReference type="EMBL" id="BLXT01000588">
    <property type="protein sequence ID" value="GFN78360.1"/>
    <property type="molecule type" value="Genomic_DNA"/>
</dbReference>
<reference evidence="2 3" key="1">
    <citation type="journal article" date="2021" name="Elife">
        <title>Chloroplast acquisition without the gene transfer in kleptoplastic sea slugs, Plakobranchus ocellatus.</title>
        <authorList>
            <person name="Maeda T."/>
            <person name="Takahashi S."/>
            <person name="Yoshida T."/>
            <person name="Shimamura S."/>
            <person name="Takaki Y."/>
            <person name="Nagai Y."/>
            <person name="Toyoda A."/>
            <person name="Suzuki Y."/>
            <person name="Arimoto A."/>
            <person name="Ishii H."/>
            <person name="Satoh N."/>
            <person name="Nishiyama T."/>
            <person name="Hasebe M."/>
            <person name="Maruyama T."/>
            <person name="Minagawa J."/>
            <person name="Obokata J."/>
            <person name="Shigenobu S."/>
        </authorList>
    </citation>
    <scope>NUCLEOTIDE SEQUENCE [LARGE SCALE GENOMIC DNA]</scope>
</reference>
<evidence type="ECO:0000313" key="3">
    <source>
        <dbReference type="Proteomes" id="UP000735302"/>
    </source>
</evidence>
<gene>
    <name evidence="2" type="ORF">PoB_000486600</name>
</gene>
<feature type="compositionally biased region" description="Basic and acidic residues" evidence="1">
    <location>
        <begin position="17"/>
        <end position="29"/>
    </location>
</feature>
<dbReference type="AlphaFoldDB" id="A0AAV3Y591"/>
<protein>
    <submittedName>
        <fullName evidence="2">Uncharacterized protein</fullName>
    </submittedName>
</protein>
<dbReference type="Proteomes" id="UP000735302">
    <property type="component" value="Unassembled WGS sequence"/>
</dbReference>
<accession>A0AAV3Y591</accession>
<feature type="region of interest" description="Disordered" evidence="1">
    <location>
        <begin position="1"/>
        <end position="29"/>
    </location>
</feature>
<sequence>MTKEAEKQTKTKQNIRSPERSPKRKGENTKLKVALQVLLRSHQETRKRLRYLNNGSWTARVSAKYRKRHEEKINIWITKKASSCALLRRKRCQKTKVMYKFTALRKPTLLVQMRNSGTP</sequence>
<proteinExistence type="predicted"/>